<evidence type="ECO:0000313" key="2">
    <source>
        <dbReference type="Proteomes" id="UP000603141"/>
    </source>
</evidence>
<dbReference type="Proteomes" id="UP000603141">
    <property type="component" value="Unassembled WGS sequence"/>
</dbReference>
<proteinExistence type="predicted"/>
<reference evidence="1" key="1">
    <citation type="submission" date="2021-01" db="EMBL/GenBank/DDBJ databases">
        <title>Modified the classification status of verrucomicrobia.</title>
        <authorList>
            <person name="Feng X."/>
        </authorList>
    </citation>
    <scope>NUCLEOTIDE SEQUENCE</scope>
    <source>
        <strain evidence="1">KCTC 22041</strain>
    </source>
</reference>
<name>A0A934S4B4_9BACT</name>
<accession>A0A934S4B4</accession>
<dbReference type="Gene3D" id="1.20.1260.10">
    <property type="match status" value="1"/>
</dbReference>
<sequence>MNDVISMERDIIQAVSEQLEDERVIANLELRRWLKQMIAESADRLDCLKLVAEEEGASLGVAVKEATGVVAGTLSQMFGKLRDHPLANMVRDDLIAMNLTETNYSMLYTLALAVGHSKCADIAFNGVESAPPIILALTEMLPGLVTSDLALEAPLVNPEAEATVLAAVHDAWNA</sequence>
<comment type="caution">
    <text evidence="1">The sequence shown here is derived from an EMBL/GenBank/DDBJ whole genome shotgun (WGS) entry which is preliminary data.</text>
</comment>
<keyword evidence="2" id="KW-1185">Reference proteome</keyword>
<protein>
    <submittedName>
        <fullName evidence="1">Uncharacterized protein</fullName>
    </submittedName>
</protein>
<dbReference type="AlphaFoldDB" id="A0A934S4B4"/>
<dbReference type="RefSeq" id="WP_200268827.1">
    <property type="nucleotide sequence ID" value="NZ_JAENIJ010000007.1"/>
</dbReference>
<organism evidence="1 2">
    <name type="scientific">Luteolibacter pohnpeiensis</name>
    <dbReference type="NCBI Taxonomy" id="454153"/>
    <lineage>
        <taxon>Bacteria</taxon>
        <taxon>Pseudomonadati</taxon>
        <taxon>Verrucomicrobiota</taxon>
        <taxon>Verrucomicrobiia</taxon>
        <taxon>Verrucomicrobiales</taxon>
        <taxon>Verrucomicrobiaceae</taxon>
        <taxon>Luteolibacter</taxon>
    </lineage>
</organism>
<dbReference type="InterPro" id="IPR012347">
    <property type="entry name" value="Ferritin-like"/>
</dbReference>
<dbReference type="EMBL" id="JAENIJ010000007">
    <property type="protein sequence ID" value="MBK1882062.1"/>
    <property type="molecule type" value="Genomic_DNA"/>
</dbReference>
<gene>
    <name evidence="1" type="ORF">JIN85_06525</name>
</gene>
<evidence type="ECO:0000313" key="1">
    <source>
        <dbReference type="EMBL" id="MBK1882062.1"/>
    </source>
</evidence>